<gene>
    <name evidence="3" type="ORF">CRH10_03500</name>
</gene>
<dbReference type="Pfam" id="PF13240">
    <property type="entry name" value="Zn_Ribbon_1"/>
    <property type="match status" value="1"/>
</dbReference>
<evidence type="ECO:0000256" key="1">
    <source>
        <dbReference type="SAM" id="MobiDB-lite"/>
    </source>
</evidence>
<dbReference type="EMBL" id="CP023819">
    <property type="protein sequence ID" value="ATL89443.1"/>
    <property type="molecule type" value="Genomic_DNA"/>
</dbReference>
<dbReference type="AlphaFoldDB" id="A0A291T8E2"/>
<dbReference type="InterPro" id="IPR026870">
    <property type="entry name" value="Zinc_ribbon_dom"/>
</dbReference>
<protein>
    <submittedName>
        <fullName evidence="3">Zinc ribbon domain-containing protein</fullName>
    </submittedName>
</protein>
<dbReference type="RefSeq" id="WP_098922852.1">
    <property type="nucleotide sequence ID" value="NZ_CP023819.1"/>
</dbReference>
<evidence type="ECO:0000259" key="2">
    <source>
        <dbReference type="Pfam" id="PF13240"/>
    </source>
</evidence>
<feature type="region of interest" description="Disordered" evidence="1">
    <location>
        <begin position="98"/>
        <end position="128"/>
    </location>
</feature>
<name>A0A291T8E2_9FIRM</name>
<sequence>MDFNKIKEMGLEYAEKGRNAAMDLAERGRTQAKIVSEQTKLARAQRQLGALVYSLAKGNEENQPLVDKYIEMISSIEANLNALKESLGPAAEVITHDLDEEPAEGGGITIEPTVEKDKKPDTDKKTCPQCGAPVSEDALFCNKCGAQL</sequence>
<proteinExistence type="predicted"/>
<accession>A0A291T8E2</accession>
<evidence type="ECO:0000313" key="3">
    <source>
        <dbReference type="EMBL" id="ATL89443.1"/>
    </source>
</evidence>
<dbReference type="Proteomes" id="UP000223709">
    <property type="component" value="Chromosome"/>
</dbReference>
<reference evidence="3 4" key="1">
    <citation type="submission" date="2017-10" db="EMBL/GenBank/DDBJ databases">
        <title>Complete Genome Sequence of Faecalibacterium prausnitzii isolated from the gut of healthy adult Indian.</title>
        <authorList>
            <person name="Bag S."/>
            <person name="Ghosh T.S."/>
            <person name="Das B."/>
        </authorList>
    </citation>
    <scope>NUCLEOTIDE SEQUENCE [LARGE SCALE GENOMIC DNA]</scope>
    <source>
        <strain evidence="3 4">Indica</strain>
    </source>
</reference>
<organism evidence="3 4">
    <name type="scientific">Faecalibacterium prausnitzii</name>
    <dbReference type="NCBI Taxonomy" id="853"/>
    <lineage>
        <taxon>Bacteria</taxon>
        <taxon>Bacillati</taxon>
        <taxon>Bacillota</taxon>
        <taxon>Clostridia</taxon>
        <taxon>Eubacteriales</taxon>
        <taxon>Oscillospiraceae</taxon>
        <taxon>Faecalibacterium</taxon>
    </lineage>
</organism>
<feature type="domain" description="Zinc-ribbon" evidence="2">
    <location>
        <begin position="127"/>
        <end position="148"/>
    </location>
</feature>
<feature type="compositionally biased region" description="Basic and acidic residues" evidence="1">
    <location>
        <begin position="113"/>
        <end position="126"/>
    </location>
</feature>
<evidence type="ECO:0000313" key="4">
    <source>
        <dbReference type="Proteomes" id="UP000223709"/>
    </source>
</evidence>